<accession>E0XSP3</accession>
<dbReference type="GO" id="GO:0016811">
    <property type="term" value="F:hydrolase activity, acting on carbon-nitrogen (but not peptide) bonds, in linear amides"/>
    <property type="evidence" value="ECO:0007669"/>
    <property type="project" value="InterPro"/>
</dbReference>
<dbReference type="PANTHER" id="PTHR23088">
    <property type="entry name" value="NITRILASE-RELATED"/>
    <property type="match status" value="1"/>
</dbReference>
<dbReference type="PANTHER" id="PTHR23088:SF27">
    <property type="entry name" value="DEAMINATED GLUTATHIONE AMIDASE"/>
    <property type="match status" value="1"/>
</dbReference>
<dbReference type="SUPFAM" id="SSF56317">
    <property type="entry name" value="Carbon-nitrogen hydrolase"/>
    <property type="match status" value="1"/>
</dbReference>
<dbReference type="InterPro" id="IPR045254">
    <property type="entry name" value="Nit1/2_C-N_Hydrolase"/>
</dbReference>
<name>E0XSP3_9PROT</name>
<evidence type="ECO:0000256" key="2">
    <source>
        <dbReference type="ARBA" id="ARBA00022801"/>
    </source>
</evidence>
<dbReference type="InterPro" id="IPR036526">
    <property type="entry name" value="C-N_Hydrolase_sf"/>
</dbReference>
<dbReference type="AlphaFoldDB" id="E0XSP3"/>
<reference evidence="4" key="1">
    <citation type="journal article" date="2011" name="Environ. Microbiol.">
        <title>Time-series analyses of Monterey Bay coastal microbial picoplankton using a 'genome proxy' microarray.</title>
        <authorList>
            <person name="Rich V.I."/>
            <person name="Pham V.D."/>
            <person name="Eppley J."/>
            <person name="Shi Y."/>
            <person name="DeLong E.F."/>
        </authorList>
    </citation>
    <scope>NUCLEOTIDE SEQUENCE</scope>
</reference>
<dbReference type="EMBL" id="GU474864">
    <property type="protein sequence ID" value="ADI17434.1"/>
    <property type="molecule type" value="Genomic_DNA"/>
</dbReference>
<dbReference type="InterPro" id="IPR003010">
    <property type="entry name" value="C-N_Hydrolase"/>
</dbReference>
<dbReference type="CDD" id="cd07572">
    <property type="entry name" value="nit"/>
    <property type="match status" value="1"/>
</dbReference>
<dbReference type="Pfam" id="PF00795">
    <property type="entry name" value="CN_hydrolase"/>
    <property type="match status" value="1"/>
</dbReference>
<evidence type="ECO:0000313" key="4">
    <source>
        <dbReference type="EMBL" id="ADI17434.1"/>
    </source>
</evidence>
<protein>
    <submittedName>
        <fullName evidence="4">Predicted amidohydrolase</fullName>
    </submittedName>
</protein>
<proteinExistence type="inferred from homology"/>
<dbReference type="PROSITE" id="PS01227">
    <property type="entry name" value="UPF0012"/>
    <property type="match status" value="1"/>
</dbReference>
<evidence type="ECO:0000259" key="3">
    <source>
        <dbReference type="PROSITE" id="PS50263"/>
    </source>
</evidence>
<dbReference type="PROSITE" id="PS50263">
    <property type="entry name" value="CN_HYDROLASE"/>
    <property type="match status" value="1"/>
</dbReference>
<keyword evidence="2 4" id="KW-0378">Hydrolase</keyword>
<evidence type="ECO:0000256" key="1">
    <source>
        <dbReference type="ARBA" id="ARBA00010613"/>
    </source>
</evidence>
<organism evidence="4">
    <name type="scientific">uncultured Rhodospirillales bacterium HF0070_31K06</name>
    <dbReference type="NCBI Taxonomy" id="710786"/>
    <lineage>
        <taxon>Bacteria</taxon>
        <taxon>Pseudomonadati</taxon>
        <taxon>Pseudomonadota</taxon>
        <taxon>Alphaproteobacteria</taxon>
        <taxon>Rhodospirillales</taxon>
        <taxon>environmental samples</taxon>
    </lineage>
</organism>
<dbReference type="Gene3D" id="3.60.110.10">
    <property type="entry name" value="Carbon-nitrogen hydrolase"/>
    <property type="match status" value="1"/>
</dbReference>
<sequence>MSEHLKVACVQLTSTTDIGRNINISSALIREAHGAGAQLISLPEVVNLVQRSRRKSAEVIKTEDEETSLKAYRELAAQLGVWLHIGSLVVKLLDDERNVNRSFLIDDKGAIAATYDKIHMFDVDLENGVSFRESRAFRPGERAVVAEAPWCGIGLTVCYDVRFPYLYRALAHAGARVLMVPAAFTRQTGKAHWHILLQARAIETGCFVVAAAQCGDHEDGRETYGHSLIVAPWGEILADGGKAPGVVTAGLDLSLVDKARGMVPALTHDREFALPAPIGLLAAGE</sequence>
<dbReference type="InterPro" id="IPR001110">
    <property type="entry name" value="UPF0012_CS"/>
</dbReference>
<feature type="domain" description="CN hydrolase" evidence="3">
    <location>
        <begin position="5"/>
        <end position="253"/>
    </location>
</feature>
<comment type="similarity">
    <text evidence="1">Belongs to the carbon-nitrogen hydrolase superfamily. NIT1/NIT2 family.</text>
</comment>